<accession>A0A4S2MWE7</accession>
<protein>
    <submittedName>
        <fullName evidence="1">Uncharacterized protein</fullName>
    </submittedName>
</protein>
<name>A0A4S2MWE7_9PEZI</name>
<reference evidence="1 2" key="1">
    <citation type="submission" date="2019-04" db="EMBL/GenBank/DDBJ databases">
        <title>Comparative genomics and transcriptomics to analyze fruiting body development in filamentous ascomycetes.</title>
        <authorList>
            <consortium name="DOE Joint Genome Institute"/>
            <person name="Lutkenhaus R."/>
            <person name="Traeger S."/>
            <person name="Breuer J."/>
            <person name="Kuo A."/>
            <person name="Lipzen A."/>
            <person name="Pangilinan J."/>
            <person name="Dilworth D."/>
            <person name="Sandor L."/>
            <person name="Poggeler S."/>
            <person name="Barry K."/>
            <person name="Grigoriev I.V."/>
            <person name="Nowrousian M."/>
        </authorList>
    </citation>
    <scope>NUCLEOTIDE SEQUENCE [LARGE SCALE GENOMIC DNA]</scope>
    <source>
        <strain evidence="1 2">CBS 389.68</strain>
    </source>
</reference>
<sequence length="155" mass="17672">MWCWCWVWAKDDVDVRHWCGGAQPRKGVGINTWGLNGRVVRTSKGSLDVSTTCESDGFGSFDCCPHEIPHDDQRKPYRFHIPDSQIHEKRLPRLSRPHNTECRFIPKQTVTFKTGKNAMNRLVKTSTGPSFRLQITICSHKRVNGCLDSNSDCTP</sequence>
<organism evidence="1 2">
    <name type="scientific">Ascodesmis nigricans</name>
    <dbReference type="NCBI Taxonomy" id="341454"/>
    <lineage>
        <taxon>Eukaryota</taxon>
        <taxon>Fungi</taxon>
        <taxon>Dikarya</taxon>
        <taxon>Ascomycota</taxon>
        <taxon>Pezizomycotina</taxon>
        <taxon>Pezizomycetes</taxon>
        <taxon>Pezizales</taxon>
        <taxon>Ascodesmidaceae</taxon>
        <taxon>Ascodesmis</taxon>
    </lineage>
</organism>
<dbReference type="EMBL" id="ML220121">
    <property type="protein sequence ID" value="TGZ80979.1"/>
    <property type="molecule type" value="Genomic_DNA"/>
</dbReference>
<keyword evidence="2" id="KW-1185">Reference proteome</keyword>
<dbReference type="AlphaFoldDB" id="A0A4S2MWE7"/>
<gene>
    <name evidence="1" type="ORF">EX30DRAFT_32727</name>
</gene>
<evidence type="ECO:0000313" key="1">
    <source>
        <dbReference type="EMBL" id="TGZ80979.1"/>
    </source>
</evidence>
<proteinExistence type="predicted"/>
<dbReference type="InParanoid" id="A0A4S2MWE7"/>
<evidence type="ECO:0000313" key="2">
    <source>
        <dbReference type="Proteomes" id="UP000298138"/>
    </source>
</evidence>
<dbReference type="Proteomes" id="UP000298138">
    <property type="component" value="Unassembled WGS sequence"/>
</dbReference>